<name>A0A202EB64_9EURY</name>
<protein>
    <submittedName>
        <fullName evidence="2">Uncharacterized protein</fullName>
    </submittedName>
</protein>
<accession>A0A202EB64</accession>
<sequence>MTLIVDATTDPTMTAASSEDDTGSDAPDASAQERRRIDVTDMPADDIAGFVEENVDTRRVSLESCGAQTYLVLEE</sequence>
<dbReference type="Proteomes" id="UP000196084">
    <property type="component" value="Unassembled WGS sequence"/>
</dbReference>
<proteinExistence type="predicted"/>
<evidence type="ECO:0000313" key="2">
    <source>
        <dbReference type="EMBL" id="OVE85471.1"/>
    </source>
</evidence>
<dbReference type="EMBL" id="MWPH01000001">
    <property type="protein sequence ID" value="OVE85471.1"/>
    <property type="molecule type" value="Genomic_DNA"/>
</dbReference>
<evidence type="ECO:0000256" key="1">
    <source>
        <dbReference type="SAM" id="MobiDB-lite"/>
    </source>
</evidence>
<evidence type="ECO:0000313" key="3">
    <source>
        <dbReference type="Proteomes" id="UP000196084"/>
    </source>
</evidence>
<dbReference type="OrthoDB" id="204552at2157"/>
<dbReference type="AlphaFoldDB" id="A0A202EB64"/>
<gene>
    <name evidence="2" type="ORF">B2G88_01185</name>
</gene>
<comment type="caution">
    <text evidence="2">The sequence shown here is derived from an EMBL/GenBank/DDBJ whole genome shotgun (WGS) entry which is preliminary data.</text>
</comment>
<reference evidence="2 3" key="1">
    <citation type="submission" date="2017-02" db="EMBL/GenBank/DDBJ databases">
        <title>Natronthermophilus aegyptiacus gen. nov.,sp. nov., an aerobic, extremely halophilic alkalithermophilic archaeon isolated from the athalassohaline Wadi An Natrun, Egypt.</title>
        <authorList>
            <person name="Zhao B."/>
        </authorList>
    </citation>
    <scope>NUCLEOTIDE SEQUENCE [LARGE SCALE GENOMIC DNA]</scope>
    <source>
        <strain evidence="2 3">CGMCC 1.3597</strain>
    </source>
</reference>
<keyword evidence="3" id="KW-1185">Reference proteome</keyword>
<dbReference type="RefSeq" id="WP_054863976.1">
    <property type="nucleotide sequence ID" value="NZ_MWPH01000001.1"/>
</dbReference>
<feature type="region of interest" description="Disordered" evidence="1">
    <location>
        <begin position="1"/>
        <end position="34"/>
    </location>
</feature>
<organism evidence="2 3">
    <name type="scientific">Natronolimnobius baerhuensis</name>
    <dbReference type="NCBI Taxonomy" id="253108"/>
    <lineage>
        <taxon>Archaea</taxon>
        <taxon>Methanobacteriati</taxon>
        <taxon>Methanobacteriota</taxon>
        <taxon>Stenosarchaea group</taxon>
        <taxon>Halobacteria</taxon>
        <taxon>Halobacteriales</taxon>
        <taxon>Natrialbaceae</taxon>
        <taxon>Natronolimnobius</taxon>
    </lineage>
</organism>